<accession>A0AAW1PQX2</accession>
<dbReference type="EMBL" id="JALJOR010000010">
    <property type="protein sequence ID" value="KAK9810402.1"/>
    <property type="molecule type" value="Genomic_DNA"/>
</dbReference>
<evidence type="ECO:0000313" key="1">
    <source>
        <dbReference type="EMBL" id="KAK9810402.1"/>
    </source>
</evidence>
<organism evidence="1 2">
    <name type="scientific">[Myrmecia] bisecta</name>
    <dbReference type="NCBI Taxonomy" id="41462"/>
    <lineage>
        <taxon>Eukaryota</taxon>
        <taxon>Viridiplantae</taxon>
        <taxon>Chlorophyta</taxon>
        <taxon>core chlorophytes</taxon>
        <taxon>Trebouxiophyceae</taxon>
        <taxon>Trebouxiales</taxon>
        <taxon>Trebouxiaceae</taxon>
        <taxon>Myrmecia</taxon>
    </lineage>
</organism>
<name>A0AAW1PQX2_9CHLO</name>
<gene>
    <name evidence="1" type="ORF">WJX72_010175</name>
</gene>
<proteinExistence type="predicted"/>
<dbReference type="AlphaFoldDB" id="A0AAW1PQX2"/>
<evidence type="ECO:0000313" key="2">
    <source>
        <dbReference type="Proteomes" id="UP001489004"/>
    </source>
</evidence>
<dbReference type="Proteomes" id="UP001489004">
    <property type="component" value="Unassembled WGS sequence"/>
</dbReference>
<reference evidence="1 2" key="1">
    <citation type="journal article" date="2024" name="Nat. Commun.">
        <title>Phylogenomics reveals the evolutionary origins of lichenization in chlorophyte algae.</title>
        <authorList>
            <person name="Puginier C."/>
            <person name="Libourel C."/>
            <person name="Otte J."/>
            <person name="Skaloud P."/>
            <person name="Haon M."/>
            <person name="Grisel S."/>
            <person name="Petersen M."/>
            <person name="Berrin J.G."/>
            <person name="Delaux P.M."/>
            <person name="Dal Grande F."/>
            <person name="Keller J."/>
        </authorList>
    </citation>
    <scope>NUCLEOTIDE SEQUENCE [LARGE SCALE GENOMIC DNA]</scope>
    <source>
        <strain evidence="1 2">SAG 2043</strain>
    </source>
</reference>
<sequence>MSAGAELRGSGSQFPSNGDWVQLFSVPGNEPFWVTYEESLPVLTLCQESSRHPFRIAARLEVVHKGEFVGFRSAEAGGRFLQARKRSRHRLCFYSTLWGVWEQWQVEELWETDGARQQQDVAYLQLTPRQLPNFHVNVMVRRASGLTPCSSMSSFSHFQAMQGSGPSVAEDNVLDLSMRLTLGFIHRYHRRSLHVVFVAWLHLARHHRERRRLNAPFWTM</sequence>
<keyword evidence="2" id="KW-1185">Reference proteome</keyword>
<protein>
    <submittedName>
        <fullName evidence="1">Uncharacterized protein</fullName>
    </submittedName>
</protein>
<comment type="caution">
    <text evidence="1">The sequence shown here is derived from an EMBL/GenBank/DDBJ whole genome shotgun (WGS) entry which is preliminary data.</text>
</comment>